<evidence type="ECO:0000256" key="11">
    <source>
        <dbReference type="ARBA" id="ARBA00023279"/>
    </source>
</evidence>
<evidence type="ECO:0000256" key="5">
    <source>
        <dbReference type="ARBA" id="ARBA00022685"/>
    </source>
</evidence>
<dbReference type="Gene3D" id="2.60.40.3210">
    <property type="entry name" value="Zona pellucida, ZP-N domain"/>
    <property type="match status" value="1"/>
</dbReference>
<dbReference type="AlphaFoldDB" id="A0AAJ7WP45"/>
<evidence type="ECO:0000256" key="2">
    <source>
        <dbReference type="ARBA" id="ARBA00022475"/>
    </source>
</evidence>
<proteinExistence type="predicted"/>
<evidence type="ECO:0000256" key="9">
    <source>
        <dbReference type="ARBA" id="ARBA00023157"/>
    </source>
</evidence>
<gene>
    <name evidence="17" type="primary">LOC116939950</name>
</gene>
<dbReference type="InterPro" id="IPR017977">
    <property type="entry name" value="ZP_dom_CS"/>
</dbReference>
<comment type="subcellular location">
    <subcellularLocation>
        <location evidence="1">Cell membrane</location>
        <topology evidence="1">Single-pass type I membrane protein</topology>
    </subcellularLocation>
    <subcellularLocation>
        <location evidence="12">Zona pellucida</location>
    </subcellularLocation>
</comment>
<evidence type="ECO:0000256" key="14">
    <source>
        <dbReference type="SAM" id="SignalP"/>
    </source>
</evidence>
<dbReference type="PANTHER" id="PTHR23343:SF118">
    <property type="entry name" value="ZP DOMAIN-CONTAINING PROTEIN"/>
    <property type="match status" value="1"/>
</dbReference>
<dbReference type="GO" id="GO:0060468">
    <property type="term" value="P:prevention of polyspermy"/>
    <property type="evidence" value="ECO:0007669"/>
    <property type="project" value="TreeGrafter"/>
</dbReference>
<keyword evidence="6 13" id="KW-0812">Transmembrane</keyword>
<dbReference type="Proteomes" id="UP001318040">
    <property type="component" value="Chromosome 7"/>
</dbReference>
<keyword evidence="2" id="KW-1003">Cell membrane</keyword>
<dbReference type="RefSeq" id="XP_032804921.1">
    <property type="nucleotide sequence ID" value="XM_032949030.1"/>
</dbReference>
<keyword evidence="8 13" id="KW-0472">Membrane</keyword>
<keyword evidence="11" id="KW-0278">Fertilization</keyword>
<keyword evidence="7 13" id="KW-1133">Transmembrane helix</keyword>
<evidence type="ECO:0000256" key="13">
    <source>
        <dbReference type="SAM" id="Phobius"/>
    </source>
</evidence>
<accession>A0AAJ7WP45</accession>
<evidence type="ECO:0000256" key="8">
    <source>
        <dbReference type="ARBA" id="ARBA00023136"/>
    </source>
</evidence>
<keyword evidence="14" id="KW-0732">Signal</keyword>
<reference evidence="17" key="1">
    <citation type="submission" date="2025-08" db="UniProtKB">
        <authorList>
            <consortium name="RefSeq"/>
        </authorList>
    </citation>
    <scope>IDENTIFICATION</scope>
    <source>
        <tissue evidence="17">Sperm</tissue>
    </source>
</reference>
<evidence type="ECO:0000256" key="3">
    <source>
        <dbReference type="ARBA" id="ARBA00022525"/>
    </source>
</evidence>
<dbReference type="PRINTS" id="PR00023">
    <property type="entry name" value="ZPELLUCIDA"/>
</dbReference>
<dbReference type="InterPro" id="IPR055356">
    <property type="entry name" value="ZP-N"/>
</dbReference>
<evidence type="ECO:0000256" key="7">
    <source>
        <dbReference type="ARBA" id="ARBA00022989"/>
    </source>
</evidence>
<keyword evidence="3" id="KW-0964">Secreted</keyword>
<dbReference type="PROSITE" id="PS00682">
    <property type="entry name" value="ZP_1"/>
    <property type="match status" value="1"/>
</dbReference>
<dbReference type="GO" id="GO:0007339">
    <property type="term" value="P:binding of sperm to zona pellucida"/>
    <property type="evidence" value="ECO:0007669"/>
    <property type="project" value="TreeGrafter"/>
</dbReference>
<dbReference type="InterPro" id="IPR042235">
    <property type="entry name" value="ZP-C_dom"/>
</dbReference>
<sequence length="446" mass="48674">MGSIVPLHRFLLLLLAGWLLVKGHVAWAQVEPPPLGAGSSTMMVTTDLPAPPPAQRVQRQASALSADCTSEGLMIIYVSATSTRPNLDPSSVLIPNQGAPECLPVLLGADLARFSFPLDQCGTRVELRGDVLVYSNEVLATRTRVSGPRGIVTRDSEYWLWVECQMNGTADLVVEALVNTLSPPTPQIALGLFAFLLEVFPDGLYSVPYLSVDFPLVKTLGDPLYFQVSLRGPTDQNLVLHLDDCWATSSADPQDPVKWQLVVNECPVQSSCCSVWFPGVVNVSPASFFKRFAVDTFAFMVAPGQVGTRDSVYFHCSVVVCDSRNPSAFPECSRQCSSGRHARSMDLTEVEMLPRQQVTFLGPFIFVDLFDDGTREIPSFLGRRDVPVVTEAGQVAVQEDAQQRRQLCPNGLLALCAAMLCACLAFTAFWALRNTFPAMKGEKIPD</sequence>
<evidence type="ECO:0000256" key="12">
    <source>
        <dbReference type="ARBA" id="ARBA00024183"/>
    </source>
</evidence>
<dbReference type="GO" id="GO:0032190">
    <property type="term" value="F:acrosin binding"/>
    <property type="evidence" value="ECO:0007669"/>
    <property type="project" value="TreeGrafter"/>
</dbReference>
<feature type="transmembrane region" description="Helical" evidence="13">
    <location>
        <begin position="412"/>
        <end position="432"/>
    </location>
</feature>
<dbReference type="InterPro" id="IPR055355">
    <property type="entry name" value="ZP-C"/>
</dbReference>
<dbReference type="PROSITE" id="PS51034">
    <property type="entry name" value="ZP_2"/>
    <property type="match status" value="1"/>
</dbReference>
<dbReference type="Gene3D" id="2.60.40.4100">
    <property type="entry name" value="Zona pellucida, ZP-C domain"/>
    <property type="match status" value="1"/>
</dbReference>
<dbReference type="GO" id="GO:0005886">
    <property type="term" value="C:plasma membrane"/>
    <property type="evidence" value="ECO:0007669"/>
    <property type="project" value="UniProtKB-SubCell"/>
</dbReference>
<evidence type="ECO:0000256" key="10">
    <source>
        <dbReference type="ARBA" id="ARBA00023180"/>
    </source>
</evidence>
<evidence type="ECO:0000256" key="1">
    <source>
        <dbReference type="ARBA" id="ARBA00004251"/>
    </source>
</evidence>
<protein>
    <submittedName>
        <fullName evidence="17">Zona pellucida sperm-binding protein 4-like isoform X1</fullName>
    </submittedName>
</protein>
<keyword evidence="9" id="KW-1015">Disulfide bond</keyword>
<name>A0AAJ7WP45_PETMA</name>
<dbReference type="InterPro" id="IPR001507">
    <property type="entry name" value="ZP_dom"/>
</dbReference>
<feature type="chain" id="PRO_5042488499" evidence="14">
    <location>
        <begin position="29"/>
        <end position="446"/>
    </location>
</feature>
<evidence type="ECO:0000313" key="17">
    <source>
        <dbReference type="RefSeq" id="XP_032804921.1"/>
    </source>
</evidence>
<evidence type="ECO:0000256" key="4">
    <source>
        <dbReference type="ARBA" id="ARBA00022530"/>
    </source>
</evidence>
<dbReference type="Pfam" id="PF23344">
    <property type="entry name" value="ZP-N"/>
    <property type="match status" value="1"/>
</dbReference>
<keyword evidence="16" id="KW-1185">Reference proteome</keyword>
<dbReference type="GO" id="GO:0035805">
    <property type="term" value="C:egg coat"/>
    <property type="evidence" value="ECO:0007669"/>
    <property type="project" value="UniProtKB-SubCell"/>
</dbReference>
<dbReference type="GO" id="GO:0035804">
    <property type="term" value="F:structural constituent of egg coat"/>
    <property type="evidence" value="ECO:0007669"/>
    <property type="project" value="TreeGrafter"/>
</dbReference>
<keyword evidence="4" id="KW-0272">Extracellular matrix</keyword>
<evidence type="ECO:0000313" key="16">
    <source>
        <dbReference type="Proteomes" id="UP001318040"/>
    </source>
</evidence>
<dbReference type="InterPro" id="IPR048290">
    <property type="entry name" value="ZP_chr"/>
</dbReference>
<dbReference type="Pfam" id="PF00100">
    <property type="entry name" value="Zona_pellucida"/>
    <property type="match status" value="1"/>
</dbReference>
<organism evidence="16 17">
    <name type="scientific">Petromyzon marinus</name>
    <name type="common">Sea lamprey</name>
    <dbReference type="NCBI Taxonomy" id="7757"/>
    <lineage>
        <taxon>Eukaryota</taxon>
        <taxon>Metazoa</taxon>
        <taxon>Chordata</taxon>
        <taxon>Craniata</taxon>
        <taxon>Vertebrata</taxon>
        <taxon>Cyclostomata</taxon>
        <taxon>Hyperoartia</taxon>
        <taxon>Petromyzontiformes</taxon>
        <taxon>Petromyzontidae</taxon>
        <taxon>Petromyzon</taxon>
    </lineage>
</organism>
<keyword evidence="10" id="KW-0325">Glycoprotein</keyword>
<dbReference type="SMART" id="SM00241">
    <property type="entry name" value="ZP"/>
    <property type="match status" value="1"/>
</dbReference>
<feature type="domain" description="ZP" evidence="15">
    <location>
        <begin position="67"/>
        <end position="339"/>
    </location>
</feature>
<keyword evidence="5" id="KW-0165">Cleavage on pair of basic residues</keyword>
<evidence type="ECO:0000259" key="15">
    <source>
        <dbReference type="PROSITE" id="PS51034"/>
    </source>
</evidence>
<feature type="signal peptide" evidence="14">
    <location>
        <begin position="1"/>
        <end position="28"/>
    </location>
</feature>
<dbReference type="KEGG" id="pmrn:116939950"/>
<dbReference type="PANTHER" id="PTHR23343">
    <property type="entry name" value="ZONA PELLUCIDA SPERM-BINDING PROTEIN"/>
    <property type="match status" value="1"/>
</dbReference>
<dbReference type="InterPro" id="IPR051148">
    <property type="entry name" value="Zona_Pellucida_Domain_gp"/>
</dbReference>
<evidence type="ECO:0000256" key="6">
    <source>
        <dbReference type="ARBA" id="ARBA00022692"/>
    </source>
</evidence>